<evidence type="ECO:0000313" key="8">
    <source>
        <dbReference type="Proteomes" id="UP000019494"/>
    </source>
</evidence>
<evidence type="ECO:0000256" key="2">
    <source>
        <dbReference type="ARBA" id="ARBA00022695"/>
    </source>
</evidence>
<dbReference type="PANTHER" id="PTHR40392:SF1">
    <property type="entry name" value="2-PHOSPHO-L-LACTATE GUANYLYLTRANSFERASE"/>
    <property type="match status" value="1"/>
</dbReference>
<protein>
    <submittedName>
        <fullName evidence="7">2-phospho-L-lactate guanylyltransferase</fullName>
    </submittedName>
</protein>
<keyword evidence="8" id="KW-1185">Reference proteome</keyword>
<dbReference type="InterPro" id="IPR025877">
    <property type="entry name" value="MobA-like_NTP_Trfase"/>
</dbReference>
<dbReference type="NCBIfam" id="TIGR03552">
    <property type="entry name" value="F420_cofC"/>
    <property type="match status" value="1"/>
</dbReference>
<dbReference type="InterPro" id="IPR029044">
    <property type="entry name" value="Nucleotide-diphossugar_trans"/>
</dbReference>
<dbReference type="Pfam" id="PF12804">
    <property type="entry name" value="NTP_transf_3"/>
    <property type="match status" value="1"/>
</dbReference>
<comment type="caution">
    <text evidence="7">The sequence shown here is derived from an EMBL/GenBank/DDBJ whole genome shotgun (WGS) entry which is preliminary data.</text>
</comment>
<dbReference type="PANTHER" id="PTHR40392">
    <property type="entry name" value="2-PHOSPHO-L-LACTATE GUANYLYLTRANSFERASE"/>
    <property type="match status" value="1"/>
</dbReference>
<keyword evidence="2 7" id="KW-0548">Nucleotidyltransferase</keyword>
<feature type="region of interest" description="Disordered" evidence="5">
    <location>
        <begin position="1"/>
        <end position="28"/>
    </location>
</feature>
<gene>
    <name evidence="7" type="ORF">N864_10085</name>
</gene>
<keyword evidence="4" id="KW-0342">GTP-binding</keyword>
<dbReference type="SUPFAM" id="SSF53448">
    <property type="entry name" value="Nucleotide-diphospho-sugar transferases"/>
    <property type="match status" value="1"/>
</dbReference>
<dbReference type="GO" id="GO:0043814">
    <property type="term" value="F:phospholactate guanylyltransferase activity"/>
    <property type="evidence" value="ECO:0007669"/>
    <property type="project" value="InterPro"/>
</dbReference>
<dbReference type="Proteomes" id="UP000019494">
    <property type="component" value="Unassembled WGS sequence"/>
</dbReference>
<sequence>MGFSLSTGGRAVEAGTGECENSRTMATANHSAPRQCWHVVVPIKDTRLGKSRLAPAGVERTRLSRAIAEDTLAAVTQAVGPGQVWLVTSDEGLASRWLARGVHVVGDPGTGLNAAIAAGLDRVPLGSPRAVLLGDLPSLTGVDLVAALDAGGDGAEWFVPDLDGSGTVLRAGRSFVPRFGPGSADAHAAQGARRLELDLPRLRRDVDDPGSLAAAVQLGVGPATSAALQLAGAERSSALDG</sequence>
<keyword evidence="3" id="KW-0547">Nucleotide-binding</keyword>
<keyword evidence="1 7" id="KW-0808">Transferase</keyword>
<evidence type="ECO:0000313" key="7">
    <source>
        <dbReference type="EMBL" id="EWT04682.1"/>
    </source>
</evidence>
<evidence type="ECO:0000256" key="5">
    <source>
        <dbReference type="SAM" id="MobiDB-lite"/>
    </source>
</evidence>
<accession>W9GHN8</accession>
<dbReference type="InterPro" id="IPR002835">
    <property type="entry name" value="CofC"/>
</dbReference>
<evidence type="ECO:0000256" key="1">
    <source>
        <dbReference type="ARBA" id="ARBA00022679"/>
    </source>
</evidence>
<organism evidence="7 8">
    <name type="scientific">Intrasporangium chromatireducens Q5-1</name>
    <dbReference type="NCBI Taxonomy" id="584657"/>
    <lineage>
        <taxon>Bacteria</taxon>
        <taxon>Bacillati</taxon>
        <taxon>Actinomycetota</taxon>
        <taxon>Actinomycetes</taxon>
        <taxon>Micrococcales</taxon>
        <taxon>Intrasporangiaceae</taxon>
        <taxon>Intrasporangium</taxon>
    </lineage>
</organism>
<dbReference type="AlphaFoldDB" id="W9GHN8"/>
<dbReference type="Gene3D" id="3.90.550.10">
    <property type="entry name" value="Spore Coat Polysaccharide Biosynthesis Protein SpsA, Chain A"/>
    <property type="match status" value="1"/>
</dbReference>
<reference evidence="8" key="1">
    <citation type="submission" date="2013-08" db="EMBL/GenBank/DDBJ databases">
        <title>Intrasporangium oryzae NRRL B-24470.</title>
        <authorList>
            <person name="Liu H."/>
            <person name="Wang G."/>
        </authorList>
    </citation>
    <scope>NUCLEOTIDE SEQUENCE [LARGE SCALE GENOMIC DNA]</scope>
    <source>
        <strain evidence="8">Q5-1</strain>
    </source>
</reference>
<dbReference type="EMBL" id="AWQS01000203">
    <property type="protein sequence ID" value="EWT04682.1"/>
    <property type="molecule type" value="Genomic_DNA"/>
</dbReference>
<dbReference type="GO" id="GO:0005525">
    <property type="term" value="F:GTP binding"/>
    <property type="evidence" value="ECO:0007669"/>
    <property type="project" value="UniProtKB-KW"/>
</dbReference>
<proteinExistence type="predicted"/>
<name>W9GHN8_9MICO</name>
<evidence type="ECO:0000256" key="3">
    <source>
        <dbReference type="ARBA" id="ARBA00022741"/>
    </source>
</evidence>
<evidence type="ECO:0000259" key="6">
    <source>
        <dbReference type="Pfam" id="PF12804"/>
    </source>
</evidence>
<evidence type="ECO:0000256" key="4">
    <source>
        <dbReference type="ARBA" id="ARBA00023134"/>
    </source>
</evidence>
<feature type="domain" description="MobA-like NTP transferase" evidence="6">
    <location>
        <begin position="67"/>
        <end position="180"/>
    </location>
</feature>